<keyword evidence="2 4" id="KW-0378">Hydrolase</keyword>
<reference evidence="5" key="1">
    <citation type="journal article" date="2019" name="Int. J. Syst. Evol. Microbiol.">
        <title>The Global Catalogue of Microorganisms (GCM) 10K type strain sequencing project: providing services to taxonomists for standard genome sequencing and annotation.</title>
        <authorList>
            <consortium name="The Broad Institute Genomics Platform"/>
            <consortium name="The Broad Institute Genome Sequencing Center for Infectious Disease"/>
            <person name="Wu L."/>
            <person name="Ma J."/>
        </authorList>
    </citation>
    <scope>NUCLEOTIDE SEQUENCE [LARGE SCALE GENOMIC DNA]</scope>
    <source>
        <strain evidence="5">JCM 16703</strain>
    </source>
</reference>
<name>A0ABP7X999_9ACTN</name>
<dbReference type="Proteomes" id="UP001501495">
    <property type="component" value="Unassembled WGS sequence"/>
</dbReference>
<feature type="domain" description="Serine aminopeptidase S33" evidence="3">
    <location>
        <begin position="2"/>
        <end position="231"/>
    </location>
</feature>
<evidence type="ECO:0000313" key="4">
    <source>
        <dbReference type="EMBL" id="GAA4107430.1"/>
    </source>
</evidence>
<gene>
    <name evidence="4" type="ORF">GCM10022215_00280</name>
</gene>
<dbReference type="SUPFAM" id="SSF53474">
    <property type="entry name" value="alpha/beta-Hydrolases"/>
    <property type="match status" value="1"/>
</dbReference>
<dbReference type="PANTHER" id="PTHR22946">
    <property type="entry name" value="DIENELACTONE HYDROLASE DOMAIN-CONTAINING PROTEIN-RELATED"/>
    <property type="match status" value="1"/>
</dbReference>
<keyword evidence="5" id="KW-1185">Reference proteome</keyword>
<accession>A0ABP7X999</accession>
<comment type="similarity">
    <text evidence="1">Belongs to the AB hydrolase superfamily.</text>
</comment>
<evidence type="ECO:0000259" key="3">
    <source>
        <dbReference type="Pfam" id="PF12146"/>
    </source>
</evidence>
<dbReference type="PANTHER" id="PTHR22946:SF9">
    <property type="entry name" value="POLYKETIDE TRANSFERASE AF380"/>
    <property type="match status" value="1"/>
</dbReference>
<evidence type="ECO:0000313" key="5">
    <source>
        <dbReference type="Proteomes" id="UP001501495"/>
    </source>
</evidence>
<proteinExistence type="inferred from homology"/>
<comment type="caution">
    <text evidence="4">The sequence shown here is derived from an EMBL/GenBank/DDBJ whole genome shotgun (WGS) entry which is preliminary data.</text>
</comment>
<evidence type="ECO:0000256" key="2">
    <source>
        <dbReference type="ARBA" id="ARBA00022801"/>
    </source>
</evidence>
<dbReference type="InterPro" id="IPR022742">
    <property type="entry name" value="Hydrolase_4"/>
</dbReference>
<sequence length="264" mass="28357">MVMAHGFSMTRGDGLARYAEAFAAAGAHVLVFDHRHLGDSGGEPRQRFRARRQRADWRNAVAYARSRAEVDPQRIVLWGFSFSGGHIAALLARGLGVAAAMVLCPFVDGWARVRATPLRLSAWIIPRAVADLLGRHTLIPVTGPPGSHGAMTHPGEAAGFAASTTAESRWVNLISPALFLTVALFRPVNRAGRIGVPLWVGRCTDDASVDPVAVGRLADRAPRGELHEFPGDHFAPFTSDDDAVLAAQVAFLRRTVLEPNAIHG</sequence>
<dbReference type="InterPro" id="IPR029058">
    <property type="entry name" value="AB_hydrolase_fold"/>
</dbReference>
<dbReference type="InterPro" id="IPR050261">
    <property type="entry name" value="FrsA_esterase"/>
</dbReference>
<protein>
    <submittedName>
        <fullName evidence="4">Alpha/beta hydrolase</fullName>
    </submittedName>
</protein>
<dbReference type="Pfam" id="PF12146">
    <property type="entry name" value="Hydrolase_4"/>
    <property type="match status" value="1"/>
</dbReference>
<evidence type="ECO:0000256" key="1">
    <source>
        <dbReference type="ARBA" id="ARBA00008645"/>
    </source>
</evidence>
<organism evidence="4 5">
    <name type="scientific">Nocardioides fonticola</name>
    <dbReference type="NCBI Taxonomy" id="450363"/>
    <lineage>
        <taxon>Bacteria</taxon>
        <taxon>Bacillati</taxon>
        <taxon>Actinomycetota</taxon>
        <taxon>Actinomycetes</taxon>
        <taxon>Propionibacteriales</taxon>
        <taxon>Nocardioidaceae</taxon>
        <taxon>Nocardioides</taxon>
    </lineage>
</organism>
<dbReference type="Gene3D" id="3.40.50.1820">
    <property type="entry name" value="alpha/beta hydrolase"/>
    <property type="match status" value="1"/>
</dbReference>
<dbReference type="GO" id="GO:0016787">
    <property type="term" value="F:hydrolase activity"/>
    <property type="evidence" value="ECO:0007669"/>
    <property type="project" value="UniProtKB-KW"/>
</dbReference>
<dbReference type="EMBL" id="BAAAZH010000001">
    <property type="protein sequence ID" value="GAA4107430.1"/>
    <property type="molecule type" value="Genomic_DNA"/>
</dbReference>